<dbReference type="Gene3D" id="1.10.10.140">
    <property type="entry name" value="Cytochrome c oxidase, subunit VIb"/>
    <property type="match status" value="1"/>
</dbReference>
<dbReference type="InterPro" id="IPR048281">
    <property type="entry name" value="COA6_fun"/>
</dbReference>
<evidence type="ECO:0000256" key="2">
    <source>
        <dbReference type="ARBA" id="ARBA00004496"/>
    </source>
</evidence>
<dbReference type="InterPro" id="IPR036549">
    <property type="entry name" value="CX6/COA6-like_sf"/>
</dbReference>
<comment type="caution">
    <text evidence="9">The sequence shown here is derived from an EMBL/GenBank/DDBJ whole genome shotgun (WGS) entry which is preliminary data.</text>
</comment>
<dbReference type="GO" id="GO:0005758">
    <property type="term" value="C:mitochondrial intermembrane space"/>
    <property type="evidence" value="ECO:0007669"/>
    <property type="project" value="UniProtKB-SubCell"/>
</dbReference>
<dbReference type="OrthoDB" id="5545577at2759"/>
<evidence type="ECO:0000256" key="1">
    <source>
        <dbReference type="ARBA" id="ARBA00004123"/>
    </source>
</evidence>
<dbReference type="eggNOG" id="ENOG502S7HF">
    <property type="taxonomic scope" value="Eukaryota"/>
</dbReference>
<dbReference type="STRING" id="1245528.M3IRS2"/>
<proteinExistence type="inferred from homology"/>
<comment type="similarity">
    <text evidence="4">Belongs to the cytochrome c oxidase subunit 6B family.</text>
</comment>
<evidence type="ECO:0000256" key="6">
    <source>
        <dbReference type="ARBA" id="ARBA00023128"/>
    </source>
</evidence>
<protein>
    <submittedName>
        <fullName evidence="9">Uncharacterized protein</fullName>
    </submittedName>
</protein>
<evidence type="ECO:0000313" key="10">
    <source>
        <dbReference type="Proteomes" id="UP000011777"/>
    </source>
</evidence>
<dbReference type="OMA" id="NCARSWV"/>
<dbReference type="EMBL" id="AOGT01000781">
    <property type="protein sequence ID" value="EMG49221.1"/>
    <property type="molecule type" value="Genomic_DNA"/>
</dbReference>
<dbReference type="GO" id="GO:0033617">
    <property type="term" value="P:mitochondrial respiratory chain complex IV assembly"/>
    <property type="evidence" value="ECO:0007669"/>
    <property type="project" value="TreeGrafter"/>
</dbReference>
<name>M3IRS2_CANMX</name>
<dbReference type="InterPro" id="IPR048280">
    <property type="entry name" value="COX6B-like"/>
</dbReference>
<dbReference type="HOGENOM" id="CLU_142408_0_0_1"/>
<evidence type="ECO:0000256" key="3">
    <source>
        <dbReference type="ARBA" id="ARBA00004569"/>
    </source>
</evidence>
<dbReference type="AlphaFoldDB" id="M3IRS2"/>
<organism evidence="9 10">
    <name type="scientific">Candida maltosa (strain Xu316)</name>
    <name type="common">Yeast</name>
    <dbReference type="NCBI Taxonomy" id="1245528"/>
    <lineage>
        <taxon>Eukaryota</taxon>
        <taxon>Fungi</taxon>
        <taxon>Dikarya</taxon>
        <taxon>Ascomycota</taxon>
        <taxon>Saccharomycotina</taxon>
        <taxon>Pichiomycetes</taxon>
        <taxon>Debaryomycetaceae</taxon>
        <taxon>Candida/Lodderomyces clade</taxon>
        <taxon>Candida</taxon>
    </lineage>
</organism>
<keyword evidence="10" id="KW-1185">Reference proteome</keyword>
<keyword evidence="6" id="KW-0496">Mitochondrion</keyword>
<evidence type="ECO:0000256" key="4">
    <source>
        <dbReference type="ARBA" id="ARBA00006425"/>
    </source>
</evidence>
<keyword evidence="8" id="KW-0539">Nucleus</keyword>
<keyword evidence="5" id="KW-0963">Cytoplasm</keyword>
<reference evidence="9 10" key="1">
    <citation type="submission" date="2013-02" db="EMBL/GenBank/DDBJ databases">
        <title>Genome sequence of Candida maltosa Xu316, a potential industrial strain for xylitol and ethanol production.</title>
        <authorList>
            <person name="Yu J."/>
            <person name="Wang Q."/>
            <person name="Geng X."/>
            <person name="Bao W."/>
            <person name="He P."/>
            <person name="Cai J."/>
        </authorList>
    </citation>
    <scope>NUCLEOTIDE SEQUENCE [LARGE SCALE GENOMIC DNA]</scope>
    <source>
        <strain evidence="10">Xu316</strain>
    </source>
</reference>
<evidence type="ECO:0000256" key="7">
    <source>
        <dbReference type="ARBA" id="ARBA00023157"/>
    </source>
</evidence>
<evidence type="ECO:0000256" key="5">
    <source>
        <dbReference type="ARBA" id="ARBA00022490"/>
    </source>
</evidence>
<comment type="subcellular location">
    <subcellularLocation>
        <location evidence="2">Cytoplasm</location>
    </subcellularLocation>
    <subcellularLocation>
        <location evidence="3">Mitochondrion intermembrane space</location>
    </subcellularLocation>
    <subcellularLocation>
        <location evidence="1">Nucleus</location>
    </subcellularLocation>
</comment>
<dbReference type="GO" id="GO:0005634">
    <property type="term" value="C:nucleus"/>
    <property type="evidence" value="ECO:0007669"/>
    <property type="project" value="UniProtKB-SubCell"/>
</dbReference>
<dbReference type="Proteomes" id="UP000011777">
    <property type="component" value="Unassembled WGS sequence"/>
</dbReference>
<dbReference type="PANTHER" id="PTHR47677:SF1">
    <property type="entry name" value="CYTOCHROME C OXIDASE ASSEMBLY FACTOR 6"/>
    <property type="match status" value="1"/>
</dbReference>
<dbReference type="FunFam" id="1.10.10.140:FF:000003">
    <property type="entry name" value="Cytochrome c oxidase assembly factor 6"/>
    <property type="match status" value="1"/>
</dbReference>
<accession>M3IRS2</accession>
<gene>
    <name evidence="9" type="ORF">G210_0084</name>
</gene>
<sequence length="108" mass="12733">MALFTSSGEKVTFAPGKGERYKCWEKRDRFFECLDKEYIDNSLDSKELPKVNKQCGSQKKEFEGNCATSWVQYFQEKRYNDLMRQRYINKLEAEGAQPLPFKIEGVKK</sequence>
<dbReference type="PANTHER" id="PTHR47677">
    <property type="entry name" value="CYTOCHROME C OXIDASE ASSEMBLY FACTOR 6"/>
    <property type="match status" value="1"/>
</dbReference>
<evidence type="ECO:0000313" key="9">
    <source>
        <dbReference type="EMBL" id="EMG49221.1"/>
    </source>
</evidence>
<keyword evidence="7" id="KW-1015">Disulfide bond</keyword>
<dbReference type="Pfam" id="PF02297">
    <property type="entry name" value="COX6B"/>
    <property type="match status" value="1"/>
</dbReference>
<evidence type="ECO:0000256" key="8">
    <source>
        <dbReference type="ARBA" id="ARBA00023242"/>
    </source>
</evidence>
<dbReference type="SUPFAM" id="SSF47694">
    <property type="entry name" value="Cytochrome c oxidase subunit h"/>
    <property type="match status" value="1"/>
</dbReference>